<feature type="region of interest" description="Disordered" evidence="1">
    <location>
        <begin position="1"/>
        <end position="20"/>
    </location>
</feature>
<protein>
    <submittedName>
        <fullName evidence="2">Uncharacterized protein</fullName>
    </submittedName>
</protein>
<accession>A0ABY7FU61</accession>
<feature type="region of interest" description="Disordered" evidence="1">
    <location>
        <begin position="33"/>
        <end position="75"/>
    </location>
</feature>
<evidence type="ECO:0000256" key="1">
    <source>
        <dbReference type="SAM" id="MobiDB-lite"/>
    </source>
</evidence>
<dbReference type="Proteomes" id="UP001164746">
    <property type="component" value="Chromosome 14"/>
</dbReference>
<feature type="compositionally biased region" description="Low complexity" evidence="1">
    <location>
        <begin position="41"/>
        <end position="52"/>
    </location>
</feature>
<evidence type="ECO:0000313" key="2">
    <source>
        <dbReference type="EMBL" id="WAR25730.1"/>
    </source>
</evidence>
<proteinExistence type="predicted"/>
<reference evidence="2" key="1">
    <citation type="submission" date="2022-11" db="EMBL/GenBank/DDBJ databases">
        <title>Centuries of genome instability and evolution in soft-shell clam transmissible cancer (bioRxiv).</title>
        <authorList>
            <person name="Hart S.F.M."/>
            <person name="Yonemitsu M.A."/>
            <person name="Giersch R.M."/>
            <person name="Beal B.F."/>
            <person name="Arriagada G."/>
            <person name="Davis B.W."/>
            <person name="Ostrander E.A."/>
            <person name="Goff S.P."/>
            <person name="Metzger M.J."/>
        </authorList>
    </citation>
    <scope>NUCLEOTIDE SEQUENCE</scope>
    <source>
        <strain evidence="2">MELC-2E11</strain>
        <tissue evidence="2">Siphon/mantle</tissue>
    </source>
</reference>
<name>A0ABY7FU61_MYAAR</name>
<keyword evidence="3" id="KW-1185">Reference proteome</keyword>
<sequence length="166" mass="18765">MEEELKKGEEMVGDIDKDQDAKVATGGVAFDVTLDDKPFNTTTTKGGTVSTGPAKKKTRNTTRQSEASQPDDAIRHSRNEIFHQFNYEVSTNDMKRYLGTMKKLLQEKDINISPEAKQGVTAITQGHEQHDRRICDIEKWRKEIDRIIRASQNSTLNGNECKDVSH</sequence>
<evidence type="ECO:0000313" key="3">
    <source>
        <dbReference type="Proteomes" id="UP001164746"/>
    </source>
</evidence>
<dbReference type="EMBL" id="CP111025">
    <property type="protein sequence ID" value="WAR25730.1"/>
    <property type="molecule type" value="Genomic_DNA"/>
</dbReference>
<organism evidence="2 3">
    <name type="scientific">Mya arenaria</name>
    <name type="common">Soft-shell clam</name>
    <dbReference type="NCBI Taxonomy" id="6604"/>
    <lineage>
        <taxon>Eukaryota</taxon>
        <taxon>Metazoa</taxon>
        <taxon>Spiralia</taxon>
        <taxon>Lophotrochozoa</taxon>
        <taxon>Mollusca</taxon>
        <taxon>Bivalvia</taxon>
        <taxon>Autobranchia</taxon>
        <taxon>Heteroconchia</taxon>
        <taxon>Euheterodonta</taxon>
        <taxon>Imparidentia</taxon>
        <taxon>Neoheterodontei</taxon>
        <taxon>Myida</taxon>
        <taxon>Myoidea</taxon>
        <taxon>Myidae</taxon>
        <taxon>Mya</taxon>
    </lineage>
</organism>
<gene>
    <name evidence="2" type="ORF">MAR_011434</name>
</gene>